<evidence type="ECO:0000313" key="4">
    <source>
        <dbReference type="RefSeq" id="XP_065647426.1"/>
    </source>
</evidence>
<evidence type="ECO:0000259" key="2">
    <source>
        <dbReference type="Pfam" id="PF14763"/>
    </source>
</evidence>
<feature type="domain" description="BLOC-2 complex member HPS3 N-terminal" evidence="1">
    <location>
        <begin position="309"/>
        <end position="460"/>
    </location>
</feature>
<gene>
    <name evidence="4" type="primary">LOC101240283</name>
</gene>
<feature type="domain" description="BLOC-2 complex member HPS3 N-terminal" evidence="1">
    <location>
        <begin position="5"/>
        <end position="222"/>
    </location>
</feature>
<dbReference type="InterPro" id="IPR029437">
    <property type="entry name" value="HPS3_N"/>
</dbReference>
<proteinExistence type="predicted"/>
<evidence type="ECO:0000313" key="3">
    <source>
        <dbReference type="Proteomes" id="UP001652625"/>
    </source>
</evidence>
<dbReference type="Pfam" id="PF14763">
    <property type="entry name" value="HPS3_C"/>
    <property type="match status" value="2"/>
</dbReference>
<dbReference type="GeneID" id="101240283"/>
<dbReference type="InterPro" id="IPR017216">
    <property type="entry name" value="HPS3"/>
</dbReference>
<dbReference type="Pfam" id="PF14761">
    <property type="entry name" value="HPS3_N"/>
    <property type="match status" value="2"/>
</dbReference>
<dbReference type="InterPro" id="IPR029438">
    <property type="entry name" value="HPS3_C"/>
</dbReference>
<feature type="domain" description="BLOC-2 complex member HPS3 C-terminal" evidence="2">
    <location>
        <begin position="989"/>
        <end position="1128"/>
    </location>
</feature>
<reference evidence="4" key="2">
    <citation type="submission" date="2025-08" db="UniProtKB">
        <authorList>
            <consortium name="RefSeq"/>
        </authorList>
    </citation>
    <scope>IDENTIFICATION</scope>
</reference>
<dbReference type="Proteomes" id="UP001652625">
    <property type="component" value="Chromosome 02"/>
</dbReference>
<dbReference type="PANTHER" id="PTHR28633:SF1">
    <property type="entry name" value="BLOC-2 COMPLEX MEMBER HPS3"/>
    <property type="match status" value="1"/>
</dbReference>
<dbReference type="PANTHER" id="PTHR28633">
    <property type="entry name" value="HERMANSKY-PUDLAK SYNDROME 3 PROTEIN"/>
    <property type="match status" value="1"/>
</dbReference>
<feature type="domain" description="BLOC-2 complex member HPS3 C-terminal" evidence="2">
    <location>
        <begin position="572"/>
        <end position="922"/>
    </location>
</feature>
<accession>A0ABM4BEN3</accession>
<evidence type="ECO:0000259" key="1">
    <source>
        <dbReference type="Pfam" id="PF14761"/>
    </source>
</evidence>
<protein>
    <submittedName>
        <fullName evidence="4">BLOC-2 complex member HPS3 isoform X4</fullName>
    </submittedName>
</protein>
<name>A0ABM4BEN3_HYDVU</name>
<dbReference type="RefSeq" id="XP_065647426.1">
    <property type="nucleotide sequence ID" value="XM_065791354.1"/>
</dbReference>
<reference evidence="3" key="1">
    <citation type="submission" date="2025-05" db="UniProtKB">
        <authorList>
            <consortium name="RefSeq"/>
        </authorList>
    </citation>
    <scope>NUCLEOTIDE SEQUENCE [LARGE SCALE GENOMIC DNA]</scope>
</reference>
<keyword evidence="3" id="KW-1185">Reference proteome</keyword>
<sequence length="1162" mass="133105">MVKTFLCHPFNKLNSFSDQYEATSICCQQNSYMFVATSTGYMHIYNIDKVEYPQEHSFASCGVVLKMEYCEKEKFLVTLETKLQDYKTGVTSKNVSCQVRVYLNIHLSVNHRVYSSVAYGYSAALDAFDYKFTIVDLCLPQSVSDMSLCKIKHNIAAASGSKIQIFAFVEKNFIEHDEKNNTVIDFCPLLEVECHLRIQYVSFYINWLAFSCNNELRVVQVFLYSDDASIYLGEDVSELLESNVYNDPDDKSTNLTTHYSFEDEVVIWNFDQGPGIDLNKKAFKSEQNAIGCDFVEVESPYIDTDFSSKELLGWFEKISGHPLTVKSHNTDQATCITRLYRRFELSEISFNGMVETIHSLQWLPVFSNESLDNQTNEMGGYQVNSCFRIPTDLSLLTLGFFFSTGKHGFLYDLTKTPKSVAVYTYTSDCYFAKHSISLLDIVTKNGLEVYSSRLYAIAVENYQNLKKSRNESAENEIKKINLTDCDSVFDGETLTSFYCYDSKYLQSPCIWSDVDLCLVGFYSLSNINLLQTSSTKRVFLVKIQSKPKIKFAANVISWNISVMTKASVSSIYSNIIGLIQGSELTNPTVYYQLISEAHMFVRSHLCYGIESDEKEILISLMKDSALRIADFLICCGTMFAYYLQVSEFYSLAGLSFEQSIKRLIMEPKQKYGPGMIVYLNEMVLGDKKMSGKKFSLNDKKLCLDKEVIVFILDIFCDYKPFLLSKVIFDSQLNNIQPGLALAYLSKMKFKIDSRFRPYDYLCYAILNMELGDPTQSENCLKEISEDSLATVCINHYDLLTSNFTSPICQLLKKRFKYVFTKILVSLFADAKIDVPTILNIFQKSNNGKIVYSYNVCSVLEGILDDVKNKDQFTDIAINLIEQYLARVSKRNYSERQETNHHHVPKGNGHFAVRFKWLDSMLPFSGDTPCPQDCIFKPSTYKSSSQQDQMSSNVINRKPFLHSISSYSQSNNLEDSKNLLYCHCCCCCAILLKLQSLLCSKYCTKQLALKVLNMLDEYSFVGKDTLMLLCWSRTNFVREFVVYLMTNYIDLAIQCANDLFVWKSQWQVLLQYVFELLKNNDMELNKPAIIKVLHGVLHRLTRAYSPIEFLNFLPGDGNIQFFLPHILECWFYTQANSVKKDITTKCNYLIESSSLLELSSLGS</sequence>
<organism evidence="3 4">
    <name type="scientific">Hydra vulgaris</name>
    <name type="common">Hydra</name>
    <name type="synonym">Hydra attenuata</name>
    <dbReference type="NCBI Taxonomy" id="6087"/>
    <lineage>
        <taxon>Eukaryota</taxon>
        <taxon>Metazoa</taxon>
        <taxon>Cnidaria</taxon>
        <taxon>Hydrozoa</taxon>
        <taxon>Hydroidolina</taxon>
        <taxon>Anthoathecata</taxon>
        <taxon>Aplanulata</taxon>
        <taxon>Hydridae</taxon>
        <taxon>Hydra</taxon>
    </lineage>
</organism>